<evidence type="ECO:0000313" key="3">
    <source>
        <dbReference type="Proteomes" id="UP000283734"/>
    </source>
</evidence>
<proteinExistence type="predicted"/>
<protein>
    <recommendedName>
        <fullName evidence="1">DUF8198 domain-containing protein</fullName>
    </recommendedName>
</protein>
<gene>
    <name evidence="2" type="ORF">D4A39_05685</name>
</gene>
<dbReference type="EMBL" id="QYYA01000002">
    <property type="protein sequence ID" value="RJG17983.1"/>
    <property type="molecule type" value="Genomic_DNA"/>
</dbReference>
<organism evidence="2 3">
    <name type="scientific">Alcanivorax profundi</name>
    <dbReference type="NCBI Taxonomy" id="2338368"/>
    <lineage>
        <taxon>Bacteria</taxon>
        <taxon>Pseudomonadati</taxon>
        <taxon>Pseudomonadota</taxon>
        <taxon>Gammaproteobacteria</taxon>
        <taxon>Oceanospirillales</taxon>
        <taxon>Alcanivoracaceae</taxon>
        <taxon>Alcanivorax</taxon>
    </lineage>
</organism>
<dbReference type="Proteomes" id="UP000283734">
    <property type="component" value="Unassembled WGS sequence"/>
</dbReference>
<keyword evidence="3" id="KW-1185">Reference proteome</keyword>
<dbReference type="Pfam" id="PF26621">
    <property type="entry name" value="DUF8198"/>
    <property type="match status" value="1"/>
</dbReference>
<dbReference type="NCBIfam" id="NF047641">
    <property type="entry name" value="FFLEE_fam"/>
    <property type="match status" value="1"/>
</dbReference>
<feature type="domain" description="DUF8198" evidence="1">
    <location>
        <begin position="17"/>
        <end position="228"/>
    </location>
</feature>
<dbReference type="OrthoDB" id="7957365at2"/>
<accession>A0A418XY80</accession>
<evidence type="ECO:0000313" key="2">
    <source>
        <dbReference type="EMBL" id="RJG17983.1"/>
    </source>
</evidence>
<reference evidence="2 3" key="1">
    <citation type="submission" date="2018-09" db="EMBL/GenBank/DDBJ databases">
        <title>Alcanivorax profundi sp. nov., isolated from 1000 m-depth seawater of the Mariana Trench.</title>
        <authorList>
            <person name="Liu J."/>
        </authorList>
    </citation>
    <scope>NUCLEOTIDE SEQUENCE [LARGE SCALE GENOMIC DNA]</scope>
    <source>
        <strain evidence="2 3">MTEO17</strain>
    </source>
</reference>
<name>A0A418XY80_9GAMM</name>
<sequence>MTAGEQLQHYLDRFFALRQHGDDALFLARLRRLQEWQGERLKHTHAHLLDDPVTAEGIQFLLDDVYGGRELLPVAREIRRALPKAMKLLPEKVMATSAAALEAAILTQELDEAVTQTLGEALDQPLTEMTYLKGFRQDHHHNDRLRQVQLVAELGHRLDRYIRSRMLHATFRMVRKPVHAAGFSNLYDFMDRSFRVMKPVPSVGRLLEQLAAREEAIMQKVYAGHPTPFEN</sequence>
<dbReference type="AlphaFoldDB" id="A0A418XY80"/>
<dbReference type="InterPro" id="IPR058063">
    <property type="entry name" value="FFLEE_fam"/>
</dbReference>
<dbReference type="RefSeq" id="WP_022985301.1">
    <property type="nucleotide sequence ID" value="NZ_QYYA01000002.1"/>
</dbReference>
<dbReference type="InterPro" id="IPR058511">
    <property type="entry name" value="DUF8198"/>
</dbReference>
<evidence type="ECO:0000259" key="1">
    <source>
        <dbReference type="Pfam" id="PF26621"/>
    </source>
</evidence>
<comment type="caution">
    <text evidence="2">The sequence shown here is derived from an EMBL/GenBank/DDBJ whole genome shotgun (WGS) entry which is preliminary data.</text>
</comment>